<dbReference type="InterPro" id="IPR000182">
    <property type="entry name" value="GNAT_dom"/>
</dbReference>
<evidence type="ECO:0000259" key="1">
    <source>
        <dbReference type="Pfam" id="PF13673"/>
    </source>
</evidence>
<dbReference type="Proteomes" id="UP001140453">
    <property type="component" value="Unassembled WGS sequence"/>
</dbReference>
<dbReference type="GO" id="GO:0016747">
    <property type="term" value="F:acyltransferase activity, transferring groups other than amino-acyl groups"/>
    <property type="evidence" value="ECO:0007669"/>
    <property type="project" value="InterPro"/>
</dbReference>
<organism evidence="2 3">
    <name type="scientific">Gnomoniopsis smithogilvyi</name>
    <dbReference type="NCBI Taxonomy" id="1191159"/>
    <lineage>
        <taxon>Eukaryota</taxon>
        <taxon>Fungi</taxon>
        <taxon>Dikarya</taxon>
        <taxon>Ascomycota</taxon>
        <taxon>Pezizomycotina</taxon>
        <taxon>Sordariomycetes</taxon>
        <taxon>Sordariomycetidae</taxon>
        <taxon>Diaporthales</taxon>
        <taxon>Gnomoniaceae</taxon>
        <taxon>Gnomoniopsis</taxon>
    </lineage>
</organism>
<comment type="caution">
    <text evidence="2">The sequence shown here is derived from an EMBL/GenBank/DDBJ whole genome shotgun (WGS) entry which is preliminary data.</text>
</comment>
<dbReference type="PANTHER" id="PTHR42791:SF2">
    <property type="entry name" value="N-ACETYLTRANSFERASE DOMAIN-CONTAINING PROTEIN"/>
    <property type="match status" value="1"/>
</dbReference>
<evidence type="ECO:0000313" key="3">
    <source>
        <dbReference type="Proteomes" id="UP001140453"/>
    </source>
</evidence>
<gene>
    <name evidence="2" type="ORF">N0V93_003619</name>
</gene>
<keyword evidence="3" id="KW-1185">Reference proteome</keyword>
<dbReference type="Gene3D" id="3.40.630.30">
    <property type="match status" value="1"/>
</dbReference>
<proteinExistence type="predicted"/>
<reference evidence="2" key="1">
    <citation type="submission" date="2022-10" db="EMBL/GenBank/DDBJ databases">
        <title>Tapping the CABI collections for fungal endophytes: first genome assemblies for Collariella, Neodidymelliopsis, Ascochyta clinopodiicola, Didymella pomorum, Didymosphaeria variabile, Neocosmospora piperis and Neocucurbitaria cava.</title>
        <authorList>
            <person name="Hill R."/>
        </authorList>
    </citation>
    <scope>NUCLEOTIDE SEQUENCE</scope>
    <source>
        <strain evidence="2">IMI 355082</strain>
    </source>
</reference>
<dbReference type="InterPro" id="IPR016181">
    <property type="entry name" value="Acyl_CoA_acyltransferase"/>
</dbReference>
<dbReference type="AlphaFoldDB" id="A0A9W8Z0S8"/>
<feature type="domain" description="N-acetyltransferase" evidence="1">
    <location>
        <begin position="152"/>
        <end position="211"/>
    </location>
</feature>
<dbReference type="PANTHER" id="PTHR42791">
    <property type="entry name" value="GNAT FAMILY ACETYLTRANSFERASE"/>
    <property type="match status" value="1"/>
</dbReference>
<evidence type="ECO:0000313" key="2">
    <source>
        <dbReference type="EMBL" id="KAJ4394402.1"/>
    </source>
</evidence>
<protein>
    <recommendedName>
        <fullName evidence="1">N-acetyltransferase domain-containing protein</fullName>
    </recommendedName>
</protein>
<dbReference type="Pfam" id="PF13673">
    <property type="entry name" value="Acetyltransf_10"/>
    <property type="match status" value="1"/>
</dbReference>
<dbReference type="SUPFAM" id="SSF55729">
    <property type="entry name" value="Acyl-CoA N-acyltransferases (Nat)"/>
    <property type="match status" value="1"/>
</dbReference>
<accession>A0A9W8Z0S8</accession>
<dbReference type="InterPro" id="IPR052523">
    <property type="entry name" value="Trichothecene_AcTrans"/>
</dbReference>
<dbReference type="OrthoDB" id="4738875at2759"/>
<name>A0A9W8Z0S8_9PEZI</name>
<sequence length="246" mass="28228">MAKEEDMRVRQAEPSDVDAVTDVLIMAMPADRDWWDYRFLHREQYPEVHRRLFRLLVETWVAAEFEDWIVMVAEVYDATTCTWQMGAYAAWDVAYVNRRKHGSAYQPLSVAAVLLAAGAATRRDADTARMTEHSRAADEAHEKFLDPLYGTNQIHLQALGTHPSFTHRGLARALCQWGQDRAARDGTVITLSAAPMGRSVYPRFGFRELGMVTAQVEGEETRTHLWPMVWEPKNFGCDREARKEFH</sequence>
<dbReference type="EMBL" id="JAPEVB010000002">
    <property type="protein sequence ID" value="KAJ4394402.1"/>
    <property type="molecule type" value="Genomic_DNA"/>
</dbReference>